<evidence type="ECO:0000313" key="3">
    <source>
        <dbReference type="Proteomes" id="UP000276776"/>
    </source>
</evidence>
<dbReference type="Proteomes" id="UP000276776">
    <property type="component" value="Unassembled WGS sequence"/>
</dbReference>
<reference evidence="2 3" key="2">
    <citation type="submission" date="2018-11" db="EMBL/GenBank/DDBJ databases">
        <authorList>
            <consortium name="Pathogen Informatics"/>
        </authorList>
    </citation>
    <scope>NUCLEOTIDE SEQUENCE [LARGE SCALE GENOMIC DNA]</scope>
</reference>
<accession>A0A0N5CSY1</accession>
<feature type="compositionally biased region" description="Polar residues" evidence="1">
    <location>
        <begin position="138"/>
        <end position="155"/>
    </location>
</feature>
<feature type="compositionally biased region" description="Polar residues" evidence="1">
    <location>
        <begin position="199"/>
        <end position="214"/>
    </location>
</feature>
<evidence type="ECO:0000313" key="2">
    <source>
        <dbReference type="EMBL" id="VDM99748.1"/>
    </source>
</evidence>
<sequence>MYDNCFLNQQVVKKQSEKERERTLAETIDEIDKRITVLKKMKSVMGPSEHKQLDSKFVVNNSLSSISAVFYESCKLVVELSRAGQADNAKRIEQIKRLAQTQEEVTREERTVVDRVVPFKSRQLVDVTQHSDQDSKNKAVSQTQTKSSRLASNTAIKKKSRRSRLLGAVPKLSEMGRRLSQQSASTSTYASRKSLHVAETQSTSSKRKAQSNIRNLLKSPMEAGVQFRHSSRKPKSQRQFREKEQIKRRKS</sequence>
<name>A0A0N5CSY1_THECL</name>
<feature type="compositionally biased region" description="Basic residues" evidence="1">
    <location>
        <begin position="229"/>
        <end position="238"/>
    </location>
</feature>
<protein>
    <submittedName>
        <fullName evidence="4">Shugoshin C-terminal domain-containing protein</fullName>
    </submittedName>
</protein>
<dbReference type="EMBL" id="UYYF01001299">
    <property type="protein sequence ID" value="VDM99748.1"/>
    <property type="molecule type" value="Genomic_DNA"/>
</dbReference>
<gene>
    <name evidence="2" type="ORF">TCLT_LOCUS3332</name>
</gene>
<evidence type="ECO:0000313" key="4">
    <source>
        <dbReference type="WBParaSite" id="TCLT_0000333801-mRNA-1"/>
    </source>
</evidence>
<feature type="region of interest" description="Disordered" evidence="1">
    <location>
        <begin position="126"/>
        <end position="251"/>
    </location>
</feature>
<proteinExistence type="predicted"/>
<feature type="compositionally biased region" description="Low complexity" evidence="1">
    <location>
        <begin position="180"/>
        <end position="191"/>
    </location>
</feature>
<dbReference type="AlphaFoldDB" id="A0A0N5CSY1"/>
<reference evidence="4" key="1">
    <citation type="submission" date="2017-02" db="UniProtKB">
        <authorList>
            <consortium name="WormBaseParasite"/>
        </authorList>
    </citation>
    <scope>IDENTIFICATION</scope>
</reference>
<dbReference type="WBParaSite" id="TCLT_0000333801-mRNA-1">
    <property type="protein sequence ID" value="TCLT_0000333801-mRNA-1"/>
    <property type="gene ID" value="TCLT_0000333801"/>
</dbReference>
<organism evidence="4">
    <name type="scientific">Thelazia callipaeda</name>
    <name type="common">Oriental eyeworm</name>
    <name type="synonym">Parasitic nematode</name>
    <dbReference type="NCBI Taxonomy" id="103827"/>
    <lineage>
        <taxon>Eukaryota</taxon>
        <taxon>Metazoa</taxon>
        <taxon>Ecdysozoa</taxon>
        <taxon>Nematoda</taxon>
        <taxon>Chromadorea</taxon>
        <taxon>Rhabditida</taxon>
        <taxon>Spirurina</taxon>
        <taxon>Spiruromorpha</taxon>
        <taxon>Thelazioidea</taxon>
        <taxon>Thelaziidae</taxon>
        <taxon>Thelazia</taxon>
    </lineage>
</organism>
<evidence type="ECO:0000256" key="1">
    <source>
        <dbReference type="SAM" id="MobiDB-lite"/>
    </source>
</evidence>
<keyword evidence="3" id="KW-1185">Reference proteome</keyword>